<gene>
    <name evidence="2" type="ORF">OU415_13245</name>
</gene>
<evidence type="ECO:0000256" key="1">
    <source>
        <dbReference type="SAM" id="Phobius"/>
    </source>
</evidence>
<keyword evidence="1" id="KW-0472">Membrane</keyword>
<accession>A0ABT4UXG8</accession>
<feature type="transmembrane region" description="Helical" evidence="1">
    <location>
        <begin position="12"/>
        <end position="38"/>
    </location>
</feature>
<protein>
    <submittedName>
        <fullName evidence="2">Uncharacterized protein</fullName>
    </submittedName>
</protein>
<reference evidence="2 3" key="1">
    <citation type="submission" date="2022-11" db="EMBL/GenBank/DDBJ databases">
        <title>Draft genome sequence of Saccharopolyspora sp. WRP15-2 isolated from rhizosphere soils of wild rice in Thailand.</title>
        <authorList>
            <person name="Duangmal K."/>
            <person name="Kammanee S."/>
            <person name="Muangham S."/>
        </authorList>
    </citation>
    <scope>NUCLEOTIDE SEQUENCE [LARGE SCALE GENOMIC DNA]</scope>
    <source>
        <strain evidence="2 3">WRP15-2</strain>
    </source>
</reference>
<evidence type="ECO:0000313" key="2">
    <source>
        <dbReference type="EMBL" id="MDA3626406.1"/>
    </source>
</evidence>
<organism evidence="2 3">
    <name type="scientific">Saccharopolyspora oryzae</name>
    <dbReference type="NCBI Taxonomy" id="2997343"/>
    <lineage>
        <taxon>Bacteria</taxon>
        <taxon>Bacillati</taxon>
        <taxon>Actinomycetota</taxon>
        <taxon>Actinomycetes</taxon>
        <taxon>Pseudonocardiales</taxon>
        <taxon>Pseudonocardiaceae</taxon>
        <taxon>Saccharopolyspora</taxon>
    </lineage>
</organism>
<keyword evidence="3" id="KW-1185">Reference proteome</keyword>
<dbReference type="Proteomes" id="UP001210380">
    <property type="component" value="Unassembled WGS sequence"/>
</dbReference>
<proteinExistence type="predicted"/>
<dbReference type="RefSeq" id="WP_270949001.1">
    <property type="nucleotide sequence ID" value="NZ_JAQGLA010000015.1"/>
</dbReference>
<keyword evidence="1" id="KW-0812">Transmembrane</keyword>
<dbReference type="EMBL" id="JAQGLA010000015">
    <property type="protein sequence ID" value="MDA3626406.1"/>
    <property type="molecule type" value="Genomic_DNA"/>
</dbReference>
<feature type="transmembrane region" description="Helical" evidence="1">
    <location>
        <begin position="59"/>
        <end position="79"/>
    </location>
</feature>
<keyword evidence="1" id="KW-1133">Transmembrane helix</keyword>
<name>A0ABT4UXG8_9PSEU</name>
<evidence type="ECO:0000313" key="3">
    <source>
        <dbReference type="Proteomes" id="UP001210380"/>
    </source>
</evidence>
<feature type="transmembrane region" description="Helical" evidence="1">
    <location>
        <begin position="109"/>
        <end position="134"/>
    </location>
</feature>
<comment type="caution">
    <text evidence="2">The sequence shown here is derived from an EMBL/GenBank/DDBJ whole genome shotgun (WGS) entry which is preliminary data.</text>
</comment>
<sequence length="146" mass="15768">MAIGYQLPTATWATTGLVTAMGGISSFFCFFSGLTLTFTPIYLKNGHLNVTFTARARRVLVTLCGGTTFTAIISILFFAGTVNASVKSAGDPIYRKLIGDQPVGYTPSAIGYMILLGVPFMLSVFNMVIGWRLLRPAPALLRKYVT</sequence>